<dbReference type="PRINTS" id="PR00348">
    <property type="entry name" value="UBIQUITIN"/>
</dbReference>
<dbReference type="Gene3D" id="3.10.20.90">
    <property type="entry name" value="Phosphatidylinositol 3-kinase Catalytic Subunit, Chain A, domain 1"/>
    <property type="match status" value="1"/>
</dbReference>
<protein>
    <submittedName>
        <fullName evidence="3">Ubiquitin-like domain-containing protein</fullName>
    </submittedName>
</protein>
<dbReference type="PROSITE" id="PS50053">
    <property type="entry name" value="UBIQUITIN_2"/>
    <property type="match status" value="1"/>
</dbReference>
<organism evidence="2 3">
    <name type="scientific">Syphacia muris</name>
    <dbReference type="NCBI Taxonomy" id="451379"/>
    <lineage>
        <taxon>Eukaryota</taxon>
        <taxon>Metazoa</taxon>
        <taxon>Ecdysozoa</taxon>
        <taxon>Nematoda</taxon>
        <taxon>Chromadorea</taxon>
        <taxon>Rhabditida</taxon>
        <taxon>Spirurina</taxon>
        <taxon>Oxyuridomorpha</taxon>
        <taxon>Oxyuroidea</taxon>
        <taxon>Oxyuridae</taxon>
        <taxon>Syphacia</taxon>
    </lineage>
</organism>
<dbReference type="PANTHER" id="PTHR10666">
    <property type="entry name" value="UBIQUITIN"/>
    <property type="match status" value="1"/>
</dbReference>
<dbReference type="STRING" id="451379.A0A158R4P4"/>
<evidence type="ECO:0000259" key="1">
    <source>
        <dbReference type="PROSITE" id="PS50053"/>
    </source>
</evidence>
<dbReference type="Proteomes" id="UP000046393">
    <property type="component" value="Unplaced"/>
</dbReference>
<feature type="domain" description="Ubiquitin-like" evidence="1">
    <location>
        <begin position="3"/>
        <end position="75"/>
    </location>
</feature>
<dbReference type="InterPro" id="IPR050158">
    <property type="entry name" value="Ubiquitin_ubiquitin-like"/>
</dbReference>
<keyword evidence="2" id="KW-1185">Reference proteome</keyword>
<dbReference type="WBParaSite" id="SMUV_0000400801-mRNA-1">
    <property type="protein sequence ID" value="SMUV_0000400801-mRNA-1"/>
    <property type="gene ID" value="SMUV_0000400801"/>
</dbReference>
<evidence type="ECO:0000313" key="3">
    <source>
        <dbReference type="WBParaSite" id="SMUV_0000400801-mRNA-1"/>
    </source>
</evidence>
<reference evidence="3" key="1">
    <citation type="submission" date="2016-04" db="UniProtKB">
        <authorList>
            <consortium name="WormBaseParasite"/>
        </authorList>
    </citation>
    <scope>IDENTIFICATION</scope>
</reference>
<dbReference type="AlphaFoldDB" id="A0A158R4P4"/>
<accession>A0A158R4P4</accession>
<dbReference type="InterPro" id="IPR019956">
    <property type="entry name" value="Ubiquitin_dom"/>
</dbReference>
<sequence>MNLKIIVYNKTRQYAGHTIEVAVKRKCTIKQLKEKLLDITEIPLDTQCLIFGVQQLDDEKTLKQYFIRNGYTIYLTPTYVEVPDMPNL</sequence>
<proteinExistence type="predicted"/>
<evidence type="ECO:0000313" key="2">
    <source>
        <dbReference type="Proteomes" id="UP000046393"/>
    </source>
</evidence>
<dbReference type="InterPro" id="IPR029071">
    <property type="entry name" value="Ubiquitin-like_domsf"/>
</dbReference>
<dbReference type="SUPFAM" id="SSF54236">
    <property type="entry name" value="Ubiquitin-like"/>
    <property type="match status" value="1"/>
</dbReference>
<name>A0A158R4P4_9BILA</name>
<dbReference type="Pfam" id="PF00240">
    <property type="entry name" value="ubiquitin"/>
    <property type="match status" value="1"/>
</dbReference>
<dbReference type="CDD" id="cd17039">
    <property type="entry name" value="Ubl_ubiquitin_like"/>
    <property type="match status" value="1"/>
</dbReference>
<dbReference type="InterPro" id="IPR000626">
    <property type="entry name" value="Ubiquitin-like_dom"/>
</dbReference>
<dbReference type="SMART" id="SM00213">
    <property type="entry name" value="UBQ"/>
    <property type="match status" value="1"/>
</dbReference>